<name>L1JA22_GUITC</name>
<dbReference type="OMA" id="RYMENVE"/>
<keyword evidence="2" id="KW-0808">Transferase</keyword>
<keyword evidence="1" id="KW-0723">Serine/threonine-protein kinase</keyword>
<keyword evidence="4" id="KW-0418">Kinase</keyword>
<proteinExistence type="predicted"/>
<dbReference type="STRING" id="905079.L1JA22"/>
<dbReference type="EnsemblProtists" id="EKX45361">
    <property type="protein sequence ID" value="EKX45361"/>
    <property type="gene ID" value="GUITHDRAFT_138941"/>
</dbReference>
<evidence type="ECO:0000259" key="6">
    <source>
        <dbReference type="PROSITE" id="PS51158"/>
    </source>
</evidence>
<dbReference type="PROSITE" id="PS51158">
    <property type="entry name" value="ALPHA_KINASE"/>
    <property type="match status" value="1"/>
</dbReference>
<reference evidence="8" key="3">
    <citation type="submission" date="2016-03" db="UniProtKB">
        <authorList>
            <consortium name="EnsemblProtists"/>
        </authorList>
    </citation>
    <scope>IDENTIFICATION</scope>
</reference>
<dbReference type="PANTHER" id="PTHR45992">
    <property type="entry name" value="EUKARYOTIC ELONGATION FACTOR 2 KINASE-RELATED"/>
    <property type="match status" value="1"/>
</dbReference>
<dbReference type="SMART" id="SM00811">
    <property type="entry name" value="Alpha_kinase"/>
    <property type="match status" value="1"/>
</dbReference>
<dbReference type="AlphaFoldDB" id="L1JA22"/>
<protein>
    <recommendedName>
        <fullName evidence="6">Alpha-type protein kinase domain-containing protein</fullName>
    </recommendedName>
</protein>
<evidence type="ECO:0000256" key="4">
    <source>
        <dbReference type="ARBA" id="ARBA00022777"/>
    </source>
</evidence>
<evidence type="ECO:0000256" key="2">
    <source>
        <dbReference type="ARBA" id="ARBA00022679"/>
    </source>
</evidence>
<dbReference type="RefSeq" id="XP_005832341.1">
    <property type="nucleotide sequence ID" value="XM_005832284.1"/>
</dbReference>
<organism evidence="7">
    <name type="scientific">Guillardia theta (strain CCMP2712)</name>
    <name type="common">Cryptophyte</name>
    <dbReference type="NCBI Taxonomy" id="905079"/>
    <lineage>
        <taxon>Eukaryota</taxon>
        <taxon>Cryptophyceae</taxon>
        <taxon>Pyrenomonadales</taxon>
        <taxon>Geminigeraceae</taxon>
        <taxon>Guillardia</taxon>
    </lineage>
</organism>
<evidence type="ECO:0000256" key="1">
    <source>
        <dbReference type="ARBA" id="ARBA00022527"/>
    </source>
</evidence>
<dbReference type="SUPFAM" id="SSF56112">
    <property type="entry name" value="Protein kinase-like (PK-like)"/>
    <property type="match status" value="1"/>
</dbReference>
<dbReference type="InterPro" id="IPR051852">
    <property type="entry name" value="Alpha-type_PK"/>
</dbReference>
<reference evidence="7 9" key="1">
    <citation type="journal article" date="2012" name="Nature">
        <title>Algal genomes reveal evolutionary mosaicism and the fate of nucleomorphs.</title>
        <authorList>
            <consortium name="DOE Joint Genome Institute"/>
            <person name="Curtis B.A."/>
            <person name="Tanifuji G."/>
            <person name="Burki F."/>
            <person name="Gruber A."/>
            <person name="Irimia M."/>
            <person name="Maruyama S."/>
            <person name="Arias M.C."/>
            <person name="Ball S.G."/>
            <person name="Gile G.H."/>
            <person name="Hirakawa Y."/>
            <person name="Hopkins J.F."/>
            <person name="Kuo A."/>
            <person name="Rensing S.A."/>
            <person name="Schmutz J."/>
            <person name="Symeonidi A."/>
            <person name="Elias M."/>
            <person name="Eveleigh R.J."/>
            <person name="Herman E.K."/>
            <person name="Klute M.J."/>
            <person name="Nakayama T."/>
            <person name="Obornik M."/>
            <person name="Reyes-Prieto A."/>
            <person name="Armbrust E.V."/>
            <person name="Aves S.J."/>
            <person name="Beiko R.G."/>
            <person name="Coutinho P."/>
            <person name="Dacks J.B."/>
            <person name="Durnford D.G."/>
            <person name="Fast N.M."/>
            <person name="Green B.R."/>
            <person name="Grisdale C.J."/>
            <person name="Hempel F."/>
            <person name="Henrissat B."/>
            <person name="Hoppner M.P."/>
            <person name="Ishida K."/>
            <person name="Kim E."/>
            <person name="Koreny L."/>
            <person name="Kroth P.G."/>
            <person name="Liu Y."/>
            <person name="Malik S.B."/>
            <person name="Maier U.G."/>
            <person name="McRose D."/>
            <person name="Mock T."/>
            <person name="Neilson J.A."/>
            <person name="Onodera N.T."/>
            <person name="Poole A.M."/>
            <person name="Pritham E.J."/>
            <person name="Richards T.A."/>
            <person name="Rocap G."/>
            <person name="Roy S.W."/>
            <person name="Sarai C."/>
            <person name="Schaack S."/>
            <person name="Shirato S."/>
            <person name="Slamovits C.H."/>
            <person name="Spencer D.F."/>
            <person name="Suzuki S."/>
            <person name="Worden A.Z."/>
            <person name="Zauner S."/>
            <person name="Barry K."/>
            <person name="Bell C."/>
            <person name="Bharti A.K."/>
            <person name="Crow J.A."/>
            <person name="Grimwood J."/>
            <person name="Kramer R."/>
            <person name="Lindquist E."/>
            <person name="Lucas S."/>
            <person name="Salamov A."/>
            <person name="McFadden G.I."/>
            <person name="Lane C.E."/>
            <person name="Keeling P.J."/>
            <person name="Gray M.W."/>
            <person name="Grigoriev I.V."/>
            <person name="Archibald J.M."/>
        </authorList>
    </citation>
    <scope>NUCLEOTIDE SEQUENCE</scope>
    <source>
        <strain evidence="7 9">CCMP2712</strain>
    </source>
</reference>
<dbReference type="GeneID" id="17302064"/>
<dbReference type="GO" id="GO:0031037">
    <property type="term" value="P:myosin II filament disassembly"/>
    <property type="evidence" value="ECO:0007669"/>
    <property type="project" value="TreeGrafter"/>
</dbReference>
<dbReference type="PANTHER" id="PTHR45992:SF2">
    <property type="entry name" value="EUKARYOTIC ELONGATION FACTOR 2 KINASE"/>
    <property type="match status" value="1"/>
</dbReference>
<reference evidence="9" key="2">
    <citation type="submission" date="2012-11" db="EMBL/GenBank/DDBJ databases">
        <authorList>
            <person name="Kuo A."/>
            <person name="Curtis B.A."/>
            <person name="Tanifuji G."/>
            <person name="Burki F."/>
            <person name="Gruber A."/>
            <person name="Irimia M."/>
            <person name="Maruyama S."/>
            <person name="Arias M.C."/>
            <person name="Ball S.G."/>
            <person name="Gile G.H."/>
            <person name="Hirakawa Y."/>
            <person name="Hopkins J.F."/>
            <person name="Rensing S.A."/>
            <person name="Schmutz J."/>
            <person name="Symeonidi A."/>
            <person name="Elias M."/>
            <person name="Eveleigh R.J."/>
            <person name="Herman E.K."/>
            <person name="Klute M.J."/>
            <person name="Nakayama T."/>
            <person name="Obornik M."/>
            <person name="Reyes-Prieto A."/>
            <person name="Armbrust E.V."/>
            <person name="Aves S.J."/>
            <person name="Beiko R.G."/>
            <person name="Coutinho P."/>
            <person name="Dacks J.B."/>
            <person name="Durnford D.G."/>
            <person name="Fast N.M."/>
            <person name="Green B.R."/>
            <person name="Grisdale C."/>
            <person name="Hempe F."/>
            <person name="Henrissat B."/>
            <person name="Hoppner M.P."/>
            <person name="Ishida K.-I."/>
            <person name="Kim E."/>
            <person name="Koreny L."/>
            <person name="Kroth P.G."/>
            <person name="Liu Y."/>
            <person name="Malik S.-B."/>
            <person name="Maier U.G."/>
            <person name="McRose D."/>
            <person name="Mock T."/>
            <person name="Neilson J.A."/>
            <person name="Onodera N.T."/>
            <person name="Poole A.M."/>
            <person name="Pritham E.J."/>
            <person name="Richards T.A."/>
            <person name="Rocap G."/>
            <person name="Roy S.W."/>
            <person name="Sarai C."/>
            <person name="Schaack S."/>
            <person name="Shirato S."/>
            <person name="Slamovits C.H."/>
            <person name="Spencer D.F."/>
            <person name="Suzuki S."/>
            <person name="Worden A.Z."/>
            <person name="Zauner S."/>
            <person name="Barry K."/>
            <person name="Bell C."/>
            <person name="Bharti A.K."/>
            <person name="Crow J.A."/>
            <person name="Grimwood J."/>
            <person name="Kramer R."/>
            <person name="Lindquist E."/>
            <person name="Lucas S."/>
            <person name="Salamov A."/>
            <person name="McFadden G.I."/>
            <person name="Lane C.E."/>
            <person name="Keeling P.J."/>
            <person name="Gray M.W."/>
            <person name="Grigoriev I.V."/>
            <person name="Archibald J.M."/>
        </authorList>
    </citation>
    <scope>NUCLEOTIDE SEQUENCE</scope>
    <source>
        <strain evidence="9">CCMP2712</strain>
    </source>
</reference>
<dbReference type="GO" id="GO:0005524">
    <property type="term" value="F:ATP binding"/>
    <property type="evidence" value="ECO:0007669"/>
    <property type="project" value="UniProtKB-KW"/>
</dbReference>
<evidence type="ECO:0000256" key="3">
    <source>
        <dbReference type="ARBA" id="ARBA00022741"/>
    </source>
</evidence>
<evidence type="ECO:0000313" key="7">
    <source>
        <dbReference type="EMBL" id="EKX45361.1"/>
    </source>
</evidence>
<dbReference type="InterPro" id="IPR004166">
    <property type="entry name" value="a-kinase_dom"/>
</dbReference>
<gene>
    <name evidence="7" type="ORF">GUITHDRAFT_138941</name>
</gene>
<dbReference type="GO" id="GO:1903013">
    <property type="term" value="P:response to differentiation-inducing factor 1"/>
    <property type="evidence" value="ECO:0007669"/>
    <property type="project" value="TreeGrafter"/>
</dbReference>
<evidence type="ECO:0000313" key="9">
    <source>
        <dbReference type="Proteomes" id="UP000011087"/>
    </source>
</evidence>
<dbReference type="Proteomes" id="UP000011087">
    <property type="component" value="Unassembled WGS sequence"/>
</dbReference>
<dbReference type="KEGG" id="gtt:GUITHDRAFT_138941"/>
<keyword evidence="3" id="KW-0547">Nucleotide-binding</keyword>
<dbReference type="Pfam" id="PF02816">
    <property type="entry name" value="Alpha_kinase"/>
    <property type="match status" value="1"/>
</dbReference>
<dbReference type="InterPro" id="IPR011009">
    <property type="entry name" value="Kinase-like_dom_sf"/>
</dbReference>
<dbReference type="HOGENOM" id="CLU_108776_0_0_1"/>
<dbReference type="PaxDb" id="55529-EKX45361"/>
<evidence type="ECO:0000313" key="8">
    <source>
        <dbReference type="EnsemblProtists" id="EKX45361"/>
    </source>
</evidence>
<evidence type="ECO:0000256" key="5">
    <source>
        <dbReference type="ARBA" id="ARBA00022840"/>
    </source>
</evidence>
<feature type="domain" description="Alpha-type protein kinase" evidence="6">
    <location>
        <begin position="1"/>
        <end position="172"/>
    </location>
</feature>
<dbReference type="EMBL" id="JH992999">
    <property type="protein sequence ID" value="EKX45361.1"/>
    <property type="molecule type" value="Genomic_DNA"/>
</dbReference>
<dbReference type="GO" id="GO:0004674">
    <property type="term" value="F:protein serine/threonine kinase activity"/>
    <property type="evidence" value="ECO:0007669"/>
    <property type="project" value="UniProtKB-KW"/>
</dbReference>
<dbReference type="OrthoDB" id="301415at2759"/>
<keyword evidence="5" id="KW-0067">ATP-binding</keyword>
<keyword evidence="9" id="KW-1185">Reference proteome</keyword>
<dbReference type="Gene3D" id="3.30.200.20">
    <property type="entry name" value="Phosphorylase Kinase, domain 1"/>
    <property type="match status" value="1"/>
</dbReference>
<dbReference type="Gene3D" id="3.20.200.10">
    <property type="entry name" value="MHCK/EF2 kinase"/>
    <property type="match status" value="1"/>
</dbReference>
<accession>L1JA22</accession>
<sequence length="199" mass="22327">MWEIDADGTRSPWVAKFYKTKEAKEVYYEDAKLNMIAQSYADDFNKLANIREKIAFVPSYVLELSNGRVCTAEPVGHLVMCGEYVKHNDNYGSVTTSLKAPQAFSHFTFESSGRELLICDIQGVGNYFTDPQIHSKDGKGYGLGNCGMKGINKFIETHTCNEICRALKVKDVGGEGRGGKYRQGRDWGRRCQGTLRCLK</sequence>